<proteinExistence type="predicted"/>
<keyword evidence="2" id="KW-1185">Reference proteome</keyword>
<dbReference type="EMBL" id="CAJA01000489">
    <property type="protein sequence ID" value="CCH75304.1"/>
    <property type="molecule type" value="Genomic_DNA"/>
</dbReference>
<gene>
    <name evidence="1" type="ORF">BN11_630006</name>
</gene>
<evidence type="ECO:0000313" key="2">
    <source>
        <dbReference type="Proteomes" id="UP000035763"/>
    </source>
</evidence>
<dbReference type="AlphaFoldDB" id="W6K4N1"/>
<evidence type="ECO:0000313" key="1">
    <source>
        <dbReference type="EMBL" id="CCH75304.1"/>
    </source>
</evidence>
<accession>W6K4N1</accession>
<organism evidence="1 2">
    <name type="scientific">Nostocoides australiense Ben110</name>
    <dbReference type="NCBI Taxonomy" id="1193182"/>
    <lineage>
        <taxon>Bacteria</taxon>
        <taxon>Bacillati</taxon>
        <taxon>Actinomycetota</taxon>
        <taxon>Actinomycetes</taxon>
        <taxon>Micrococcales</taxon>
        <taxon>Intrasporangiaceae</taxon>
        <taxon>Nostocoides</taxon>
    </lineage>
</organism>
<dbReference type="Proteomes" id="UP000035763">
    <property type="component" value="Unassembled WGS sequence"/>
</dbReference>
<comment type="caution">
    <text evidence="1">The sequence shown here is derived from an EMBL/GenBank/DDBJ whole genome shotgun (WGS) entry which is preliminary data.</text>
</comment>
<name>W6K4N1_9MICO</name>
<sequence>MLNAGKAVLHIEYKGPISKVCADRPARFSTILKNRDLDAAILGRC</sequence>
<reference evidence="1 2" key="1">
    <citation type="journal article" date="2013" name="ISME J.">
        <title>A metabolic model for members of the genus Tetrasphaera involved in enhanced biological phosphorus removal.</title>
        <authorList>
            <person name="Kristiansen R."/>
            <person name="Nguyen H.T.T."/>
            <person name="Saunders A.M."/>
            <person name="Nielsen J.L."/>
            <person name="Wimmer R."/>
            <person name="Le V.Q."/>
            <person name="McIlroy S.J."/>
            <person name="Petrovski S."/>
            <person name="Seviour R.J."/>
            <person name="Calteau A."/>
            <person name="Nielsen K.L."/>
            <person name="Nielsen P.H."/>
        </authorList>
    </citation>
    <scope>NUCLEOTIDE SEQUENCE [LARGE SCALE GENOMIC DNA]</scope>
    <source>
        <strain evidence="1 2">Ben110</strain>
    </source>
</reference>
<protein>
    <submittedName>
        <fullName evidence="1">Uncharacterized protein</fullName>
    </submittedName>
</protein>